<feature type="compositionally biased region" description="Basic residues" evidence="1">
    <location>
        <begin position="21"/>
        <end position="36"/>
    </location>
</feature>
<dbReference type="EMBL" id="JAPEUX010000001">
    <property type="protein sequence ID" value="KAJ4360341.1"/>
    <property type="molecule type" value="Genomic_DNA"/>
</dbReference>
<dbReference type="AlphaFoldDB" id="A0A9W8XW71"/>
<dbReference type="Proteomes" id="UP001140513">
    <property type="component" value="Unassembled WGS sequence"/>
</dbReference>
<evidence type="ECO:0000313" key="2">
    <source>
        <dbReference type="EMBL" id="KAJ4360341.1"/>
    </source>
</evidence>
<accession>A0A9W8XW71</accession>
<feature type="region of interest" description="Disordered" evidence="1">
    <location>
        <begin position="20"/>
        <end position="60"/>
    </location>
</feature>
<evidence type="ECO:0000313" key="3">
    <source>
        <dbReference type="Proteomes" id="UP001140513"/>
    </source>
</evidence>
<feature type="compositionally biased region" description="Polar residues" evidence="1">
    <location>
        <begin position="43"/>
        <end position="52"/>
    </location>
</feature>
<protein>
    <submittedName>
        <fullName evidence="2">Uncharacterized protein</fullName>
    </submittedName>
</protein>
<name>A0A9W8XW71_9PLEO</name>
<gene>
    <name evidence="2" type="ORF">N0V89_000903</name>
</gene>
<dbReference type="RefSeq" id="XP_056076543.1">
    <property type="nucleotide sequence ID" value="XM_056209721.1"/>
</dbReference>
<reference evidence="2" key="1">
    <citation type="submission" date="2022-10" db="EMBL/GenBank/DDBJ databases">
        <title>Tapping the CABI collections for fungal endophytes: first genome assemblies for Collariella, Neodidymelliopsis, Ascochyta clinopodiicola, Didymella pomorum, Didymosphaeria variabile, Neocosmospora piperis and Neocucurbitaria cava.</title>
        <authorList>
            <person name="Hill R."/>
        </authorList>
    </citation>
    <scope>NUCLEOTIDE SEQUENCE</scope>
    <source>
        <strain evidence="2">IMI 356815</strain>
    </source>
</reference>
<dbReference type="GeneID" id="80904433"/>
<sequence>MKFQVTRSTQDLLVELEMAKSRKARGKRLATRKSKASPKQEDTTTTTCQVPSATKAHRASSYRMPLSILAHPVEDFPAPNQLQLAALQYRQDPPCPEHAAKKSSTSLVHETATTTTQIPSTPDAAGSPIYRLPLSSINHPVEDFENLAPLVRNSSQHPQETPAFDYTAKFLDSVRNTADTVHALIELKKIVSLPSNISTESDPGEFLEAGVEVFRNAVDAASYQFASGQDPIPESHYDAVTTTLAGSSHGHKGFAAWRDAEEQETVDAEMLDAWTLGPPVVVTDNSSLAPELQTEQLKTTTTHSAAQEQKPDSALEQAKGHSSAGDTRKTINIQTQDGKLDDANHGISSDPETRLEAIGIHSFPVTPVFPVIDVDHSSPTSSRSSVHDTPEKHEKIDVDQDGKYMGQKYYNRHRKEWKASHSVTFQPGSAIERLGPSIMFKFFSGMLE</sequence>
<comment type="caution">
    <text evidence="2">The sequence shown here is derived from an EMBL/GenBank/DDBJ whole genome shotgun (WGS) entry which is preliminary data.</text>
</comment>
<feature type="region of interest" description="Disordered" evidence="1">
    <location>
        <begin position="296"/>
        <end position="344"/>
    </location>
</feature>
<proteinExistence type="predicted"/>
<evidence type="ECO:0000256" key="1">
    <source>
        <dbReference type="SAM" id="MobiDB-lite"/>
    </source>
</evidence>
<keyword evidence="3" id="KW-1185">Reference proteome</keyword>
<organism evidence="2 3">
    <name type="scientific">Didymosphaeria variabile</name>
    <dbReference type="NCBI Taxonomy" id="1932322"/>
    <lineage>
        <taxon>Eukaryota</taxon>
        <taxon>Fungi</taxon>
        <taxon>Dikarya</taxon>
        <taxon>Ascomycota</taxon>
        <taxon>Pezizomycotina</taxon>
        <taxon>Dothideomycetes</taxon>
        <taxon>Pleosporomycetidae</taxon>
        <taxon>Pleosporales</taxon>
        <taxon>Massarineae</taxon>
        <taxon>Didymosphaeriaceae</taxon>
        <taxon>Didymosphaeria</taxon>
    </lineage>
</organism>